<dbReference type="Gene3D" id="1.20.1440.50">
    <property type="entry name" value="Ta0600-like"/>
    <property type="match status" value="1"/>
</dbReference>
<dbReference type="SUPFAM" id="SSF158436">
    <property type="entry name" value="Ta0600-like"/>
    <property type="match status" value="1"/>
</dbReference>
<reference evidence="2" key="1">
    <citation type="journal article" date="2020" name="bioRxiv">
        <title>A rank-normalized archaeal taxonomy based on genome phylogeny resolves widespread incomplete and uneven classifications.</title>
        <authorList>
            <person name="Rinke C."/>
            <person name="Chuvochina M."/>
            <person name="Mussig A.J."/>
            <person name="Chaumeil P.-A."/>
            <person name="Waite D.W."/>
            <person name="Whitman W.B."/>
            <person name="Parks D.H."/>
            <person name="Hugenholtz P."/>
        </authorList>
    </citation>
    <scope>NUCLEOTIDE SEQUENCE</scope>
    <source>
        <strain evidence="2">UBA10191</strain>
    </source>
</reference>
<dbReference type="AlphaFoldDB" id="A0A7J4K376"/>
<name>A0A7J4K376_9ARCH</name>
<evidence type="ECO:0000313" key="3">
    <source>
        <dbReference type="EMBL" id="MBS3058713.1"/>
    </source>
</evidence>
<accession>A0A7J4K376</accession>
<dbReference type="EMBL" id="JAGVWB010000033">
    <property type="protein sequence ID" value="MBS3058713.1"/>
    <property type="molecule type" value="Genomic_DNA"/>
</dbReference>
<evidence type="ECO:0000313" key="4">
    <source>
        <dbReference type="Proteomes" id="UP000590964"/>
    </source>
</evidence>
<reference evidence="3" key="2">
    <citation type="submission" date="2021-03" db="EMBL/GenBank/DDBJ databases">
        <authorList>
            <person name="Jaffe A."/>
        </authorList>
    </citation>
    <scope>NUCLEOTIDE SEQUENCE</scope>
    <source>
        <strain evidence="3">RIFCSPLOWO2_01_FULL_43_13</strain>
    </source>
</reference>
<comment type="similarity">
    <text evidence="1">Belongs to the UPF0147 family.</text>
</comment>
<proteinExistence type="inferred from homology"/>
<dbReference type="Pfam" id="PF03685">
    <property type="entry name" value="UPF0147"/>
    <property type="match status" value="1"/>
</dbReference>
<sequence>MSAKAETKDITEDIKAVVELMDSVIADNSVPRNIRAAVDEARQKIESSEEKGVSITTAIYRLDDISNDINMPSHTRTEIWGIISELEALKEKLK</sequence>
<reference evidence="3" key="3">
    <citation type="submission" date="2021-05" db="EMBL/GenBank/DDBJ databases">
        <title>Protein family content uncovers lineage relationships and bacterial pathway maintenance mechanisms in DPANN archaea.</title>
        <authorList>
            <person name="Castelle C.J."/>
            <person name="Meheust R."/>
            <person name="Jaffe A.L."/>
            <person name="Seitz K."/>
            <person name="Gong X."/>
            <person name="Baker B.J."/>
            <person name="Banfield J.F."/>
        </authorList>
    </citation>
    <scope>NUCLEOTIDE SEQUENCE</scope>
    <source>
        <strain evidence="3">RIFCSPLOWO2_01_FULL_43_13</strain>
    </source>
</reference>
<dbReference type="Proteomes" id="UP000590964">
    <property type="component" value="Unassembled WGS sequence"/>
</dbReference>
<dbReference type="EMBL" id="DUFW01000083">
    <property type="protein sequence ID" value="HIH21936.1"/>
    <property type="molecule type" value="Genomic_DNA"/>
</dbReference>
<dbReference type="InterPro" id="IPR023130">
    <property type="entry name" value="Ta0600-like_sf"/>
</dbReference>
<comment type="caution">
    <text evidence="2">The sequence shown here is derived from an EMBL/GenBank/DDBJ whole genome shotgun (WGS) entry which is preliminary data.</text>
</comment>
<dbReference type="NCBIfam" id="NF003319">
    <property type="entry name" value="PRK04330.1"/>
    <property type="match status" value="1"/>
</dbReference>
<dbReference type="InterPro" id="IPR005354">
    <property type="entry name" value="UPF0147"/>
</dbReference>
<protein>
    <submittedName>
        <fullName evidence="3">UPF0147 family protein</fullName>
    </submittedName>
</protein>
<gene>
    <name evidence="2" type="ORF">HA222_04750</name>
    <name evidence="3" type="ORF">J4478_04925</name>
</gene>
<evidence type="ECO:0000256" key="1">
    <source>
        <dbReference type="ARBA" id="ARBA00005958"/>
    </source>
</evidence>
<evidence type="ECO:0000313" key="2">
    <source>
        <dbReference type="EMBL" id="HIH21936.1"/>
    </source>
</evidence>
<organism evidence="2 4">
    <name type="scientific">Candidatus Iainarchaeum sp</name>
    <dbReference type="NCBI Taxonomy" id="3101447"/>
    <lineage>
        <taxon>Archaea</taxon>
        <taxon>Candidatus Iainarchaeota</taxon>
        <taxon>Candidatus Iainarchaeia</taxon>
        <taxon>Candidatus Iainarchaeales</taxon>
        <taxon>Candidatus Iainarchaeaceae</taxon>
        <taxon>Candidatus Iainarchaeum</taxon>
    </lineage>
</organism>
<dbReference type="Proteomes" id="UP000680185">
    <property type="component" value="Unassembled WGS sequence"/>
</dbReference>